<dbReference type="InterPro" id="IPR036390">
    <property type="entry name" value="WH_DNA-bd_sf"/>
</dbReference>
<dbReference type="Gene3D" id="1.10.10.10">
    <property type="entry name" value="Winged helix-like DNA-binding domain superfamily/Winged helix DNA-binding domain"/>
    <property type="match status" value="1"/>
</dbReference>
<dbReference type="CDD" id="cd00090">
    <property type="entry name" value="HTH_ARSR"/>
    <property type="match status" value="1"/>
</dbReference>
<dbReference type="InterPro" id="IPR036388">
    <property type="entry name" value="WH-like_DNA-bd_sf"/>
</dbReference>
<organism evidence="2 3">
    <name type="scientific">Pseudolysobacter antarcticus</name>
    <dbReference type="NCBI Taxonomy" id="2511995"/>
    <lineage>
        <taxon>Bacteria</taxon>
        <taxon>Pseudomonadati</taxon>
        <taxon>Pseudomonadota</taxon>
        <taxon>Gammaproteobacteria</taxon>
        <taxon>Lysobacterales</taxon>
        <taxon>Rhodanobacteraceae</taxon>
        <taxon>Pseudolysobacter</taxon>
    </lineage>
</organism>
<reference evidence="2 3" key="1">
    <citation type="submission" date="2019-01" db="EMBL/GenBank/DDBJ databases">
        <title>Pseudolysobacter antarctica gen. nov., sp. nov., isolated from Fildes Peninsula, Antarctica.</title>
        <authorList>
            <person name="Wei Z."/>
            <person name="Peng F."/>
        </authorList>
    </citation>
    <scope>NUCLEOTIDE SEQUENCE [LARGE SCALE GENOMIC DNA]</scope>
    <source>
        <strain evidence="2 3">AQ6-296</strain>
    </source>
</reference>
<protein>
    <submittedName>
        <fullName evidence="2">ArsR family transcriptional regulator</fullName>
    </submittedName>
</protein>
<dbReference type="AlphaFoldDB" id="A0A411HJ84"/>
<dbReference type="EMBL" id="CP035704">
    <property type="protein sequence ID" value="QBB70599.1"/>
    <property type="molecule type" value="Genomic_DNA"/>
</dbReference>
<dbReference type="Proteomes" id="UP000291562">
    <property type="component" value="Chromosome"/>
</dbReference>
<dbReference type="SUPFAM" id="SSF46785">
    <property type="entry name" value="Winged helix' DNA-binding domain"/>
    <property type="match status" value="1"/>
</dbReference>
<dbReference type="KEGG" id="xbc:ELE36_09590"/>
<sequence>MQRIHHPRKEQIHLAGVLDSLSDPTRLEIVLRLDTLGEATCAEFLDACSKTNLTYHLRRLREAGVTRVSPVGTQRFISLRRKDLDTRFPGLLEMIIGFARDAASADT</sequence>
<dbReference type="GO" id="GO:0003700">
    <property type="term" value="F:DNA-binding transcription factor activity"/>
    <property type="evidence" value="ECO:0007669"/>
    <property type="project" value="InterPro"/>
</dbReference>
<keyword evidence="3" id="KW-1185">Reference proteome</keyword>
<gene>
    <name evidence="2" type="ORF">ELE36_09590</name>
</gene>
<feature type="domain" description="HTH arsR-type" evidence="1">
    <location>
        <begin position="16"/>
        <end position="93"/>
    </location>
</feature>
<dbReference type="SMART" id="SM00418">
    <property type="entry name" value="HTH_ARSR"/>
    <property type="match status" value="1"/>
</dbReference>
<dbReference type="OrthoDB" id="8565358at2"/>
<dbReference type="RefSeq" id="WP_129832856.1">
    <property type="nucleotide sequence ID" value="NZ_CP035704.1"/>
</dbReference>
<dbReference type="InterPro" id="IPR001845">
    <property type="entry name" value="HTH_ArsR_DNA-bd_dom"/>
</dbReference>
<name>A0A411HJ84_9GAMM</name>
<proteinExistence type="predicted"/>
<evidence type="ECO:0000259" key="1">
    <source>
        <dbReference type="SMART" id="SM00418"/>
    </source>
</evidence>
<accession>A0A411HJ84</accession>
<dbReference type="Pfam" id="PF12840">
    <property type="entry name" value="HTH_20"/>
    <property type="match status" value="1"/>
</dbReference>
<evidence type="ECO:0000313" key="3">
    <source>
        <dbReference type="Proteomes" id="UP000291562"/>
    </source>
</evidence>
<dbReference type="PRINTS" id="PR00778">
    <property type="entry name" value="HTHARSR"/>
</dbReference>
<evidence type="ECO:0000313" key="2">
    <source>
        <dbReference type="EMBL" id="QBB70599.1"/>
    </source>
</evidence>
<dbReference type="InterPro" id="IPR011991">
    <property type="entry name" value="ArsR-like_HTH"/>
</dbReference>